<dbReference type="EMBL" id="JAJSOF020000037">
    <property type="protein sequence ID" value="KAJ4428127.1"/>
    <property type="molecule type" value="Genomic_DNA"/>
</dbReference>
<keyword evidence="4 7" id="KW-0863">Zinc-finger</keyword>
<feature type="binding site" evidence="8">
    <location>
        <position position="24"/>
    </location>
    <ligand>
        <name>Zn(2+)</name>
        <dbReference type="ChEBI" id="CHEBI:29105"/>
    </ligand>
</feature>
<keyword evidence="13" id="KW-1185">Reference proteome</keyword>
<dbReference type="PROSITE" id="PS00028">
    <property type="entry name" value="ZINC_FINGER_C2H2_1"/>
    <property type="match status" value="5"/>
</dbReference>
<evidence type="ECO:0000256" key="1">
    <source>
        <dbReference type="ARBA" id="ARBA00004123"/>
    </source>
</evidence>
<evidence type="ECO:0000256" key="8">
    <source>
        <dbReference type="PROSITE-ProRule" id="PRU01263"/>
    </source>
</evidence>
<keyword evidence="2 8" id="KW-0479">Metal-binding</keyword>
<dbReference type="InterPro" id="IPR013087">
    <property type="entry name" value="Znf_C2H2_type"/>
</dbReference>
<dbReference type="PANTHER" id="PTHR16515:SF66">
    <property type="entry name" value="C2H2-TYPE DOMAIN-CONTAINING PROTEIN"/>
    <property type="match status" value="1"/>
</dbReference>
<feature type="domain" description="C2H2-type" evidence="10">
    <location>
        <begin position="333"/>
        <end position="360"/>
    </location>
</feature>
<feature type="binding site" evidence="8">
    <location>
        <position position="27"/>
    </location>
    <ligand>
        <name>Zn(2+)</name>
        <dbReference type="ChEBI" id="CHEBI:29105"/>
    </ligand>
</feature>
<name>A0ABQ8S2B4_PERAM</name>
<dbReference type="Gene3D" id="3.30.160.60">
    <property type="entry name" value="Classic Zinc Finger"/>
    <property type="match status" value="5"/>
</dbReference>
<dbReference type="PANTHER" id="PTHR16515">
    <property type="entry name" value="PR DOMAIN ZINC FINGER PROTEIN"/>
    <property type="match status" value="1"/>
</dbReference>
<comment type="caution">
    <text evidence="12">The sequence shown here is derived from an EMBL/GenBank/DDBJ whole genome shotgun (WGS) entry which is preliminary data.</text>
</comment>
<dbReference type="PROSITE" id="PS50157">
    <property type="entry name" value="ZINC_FINGER_C2H2_2"/>
    <property type="match status" value="5"/>
</dbReference>
<feature type="region of interest" description="Disordered" evidence="9">
    <location>
        <begin position="229"/>
        <end position="256"/>
    </location>
</feature>
<evidence type="ECO:0000256" key="3">
    <source>
        <dbReference type="ARBA" id="ARBA00022737"/>
    </source>
</evidence>
<reference evidence="12 13" key="1">
    <citation type="journal article" date="2022" name="Allergy">
        <title>Genome assembly and annotation of Periplaneta americana reveal a comprehensive cockroach allergen profile.</title>
        <authorList>
            <person name="Wang L."/>
            <person name="Xiong Q."/>
            <person name="Saelim N."/>
            <person name="Wang L."/>
            <person name="Nong W."/>
            <person name="Wan A.T."/>
            <person name="Shi M."/>
            <person name="Liu X."/>
            <person name="Cao Q."/>
            <person name="Hui J.H.L."/>
            <person name="Sookrung N."/>
            <person name="Leung T.F."/>
            <person name="Tungtrongchitr A."/>
            <person name="Tsui S.K.W."/>
        </authorList>
    </citation>
    <scope>NUCLEOTIDE SEQUENCE [LARGE SCALE GENOMIC DNA]</scope>
    <source>
        <strain evidence="12">PWHHKU_190912</strain>
    </source>
</reference>
<feature type="domain" description="ZAD" evidence="11">
    <location>
        <begin position="22"/>
        <end position="101"/>
    </location>
</feature>
<dbReference type="InterPro" id="IPR036236">
    <property type="entry name" value="Znf_C2H2_sf"/>
</dbReference>
<accession>A0ABQ8S2B4</accession>
<keyword evidence="5 8" id="KW-0862">Zinc</keyword>
<evidence type="ECO:0000259" key="11">
    <source>
        <dbReference type="PROSITE" id="PS51915"/>
    </source>
</evidence>
<protein>
    <submittedName>
        <fullName evidence="12">Uncharacterized protein</fullName>
    </submittedName>
</protein>
<sequence length="447" mass="50827">MCADAKNCYKMNSHNITLNFNEICRLCLLKEGEMSSIFAVPLPKRIMSFVSFEIKLNVLPLQIYEGDGFPALICQQCCREVDRSYKFKMKCESSDATLKQFMKKSPEDSEDEGGTEVCNMDNFHMRECVRDIVVPYHYPQGIVVMARMFKTTNTGIKEESADEDSRDMVLKEESGDEESVENTGTSGKLANFGSILPRVEQAGTSQSEKIVILCNVDAFENGLSALRPSFANDTSRKEDKKKRRGGSIQKASRKTRLRRVVKPKKTFPTPAPQIQPPPLFPSVLKKEVDDVDDEDDILGEDKPPFICKICSKSFSKRDNLKKHEIIHKGEKPYLCEECGKSFARKQDLNVHRRYHSGVRPYACSLCDKTFHSYSGLKSHENRHNGIKPFLCNACGKTFVQKSQLTNHERVHTQEKPYSCTLCEKTFTTLTNLKTHQKRHTGINDFAC</sequence>
<dbReference type="InterPro" id="IPR050331">
    <property type="entry name" value="Zinc_finger"/>
</dbReference>
<feature type="domain" description="C2H2-type" evidence="10">
    <location>
        <begin position="361"/>
        <end position="388"/>
    </location>
</feature>
<dbReference type="Pfam" id="PF13894">
    <property type="entry name" value="zf-C2H2_4"/>
    <property type="match status" value="1"/>
</dbReference>
<dbReference type="Gene3D" id="3.40.1800.20">
    <property type="match status" value="1"/>
</dbReference>
<feature type="domain" description="C2H2-type" evidence="10">
    <location>
        <begin position="389"/>
        <end position="416"/>
    </location>
</feature>
<gene>
    <name evidence="12" type="ORF">ANN_24141</name>
</gene>
<feature type="binding site" evidence="8">
    <location>
        <position position="74"/>
    </location>
    <ligand>
        <name>Zn(2+)</name>
        <dbReference type="ChEBI" id="CHEBI:29105"/>
    </ligand>
</feature>
<dbReference type="PROSITE" id="PS51915">
    <property type="entry name" value="ZAD"/>
    <property type="match status" value="1"/>
</dbReference>
<dbReference type="SUPFAM" id="SSF57667">
    <property type="entry name" value="beta-beta-alpha zinc fingers"/>
    <property type="match status" value="3"/>
</dbReference>
<proteinExistence type="predicted"/>
<organism evidence="12 13">
    <name type="scientific">Periplaneta americana</name>
    <name type="common">American cockroach</name>
    <name type="synonym">Blatta americana</name>
    <dbReference type="NCBI Taxonomy" id="6978"/>
    <lineage>
        <taxon>Eukaryota</taxon>
        <taxon>Metazoa</taxon>
        <taxon>Ecdysozoa</taxon>
        <taxon>Arthropoda</taxon>
        <taxon>Hexapoda</taxon>
        <taxon>Insecta</taxon>
        <taxon>Pterygota</taxon>
        <taxon>Neoptera</taxon>
        <taxon>Polyneoptera</taxon>
        <taxon>Dictyoptera</taxon>
        <taxon>Blattodea</taxon>
        <taxon>Blattoidea</taxon>
        <taxon>Blattidae</taxon>
        <taxon>Blattinae</taxon>
        <taxon>Periplaneta</taxon>
    </lineage>
</organism>
<dbReference type="SMART" id="SM00868">
    <property type="entry name" value="zf-AD"/>
    <property type="match status" value="1"/>
</dbReference>
<dbReference type="Pfam" id="PF07776">
    <property type="entry name" value="zf-AD"/>
    <property type="match status" value="1"/>
</dbReference>
<dbReference type="Proteomes" id="UP001148838">
    <property type="component" value="Unassembled WGS sequence"/>
</dbReference>
<evidence type="ECO:0000256" key="2">
    <source>
        <dbReference type="ARBA" id="ARBA00022723"/>
    </source>
</evidence>
<evidence type="ECO:0000256" key="5">
    <source>
        <dbReference type="ARBA" id="ARBA00022833"/>
    </source>
</evidence>
<evidence type="ECO:0000256" key="7">
    <source>
        <dbReference type="PROSITE-ProRule" id="PRU00042"/>
    </source>
</evidence>
<evidence type="ECO:0000256" key="9">
    <source>
        <dbReference type="SAM" id="MobiDB-lite"/>
    </source>
</evidence>
<feature type="region of interest" description="Disordered" evidence="9">
    <location>
        <begin position="156"/>
        <end position="186"/>
    </location>
</feature>
<keyword evidence="3" id="KW-0677">Repeat</keyword>
<feature type="binding site" evidence="8">
    <location>
        <position position="77"/>
    </location>
    <ligand>
        <name>Zn(2+)</name>
        <dbReference type="ChEBI" id="CHEBI:29105"/>
    </ligand>
</feature>
<evidence type="ECO:0000313" key="13">
    <source>
        <dbReference type="Proteomes" id="UP001148838"/>
    </source>
</evidence>
<keyword evidence="6" id="KW-0539">Nucleus</keyword>
<evidence type="ECO:0000256" key="4">
    <source>
        <dbReference type="ARBA" id="ARBA00022771"/>
    </source>
</evidence>
<dbReference type="Pfam" id="PF00096">
    <property type="entry name" value="zf-C2H2"/>
    <property type="match status" value="4"/>
</dbReference>
<feature type="domain" description="C2H2-type" evidence="10">
    <location>
        <begin position="305"/>
        <end position="332"/>
    </location>
</feature>
<dbReference type="InterPro" id="IPR012934">
    <property type="entry name" value="Znf_AD"/>
</dbReference>
<comment type="subcellular location">
    <subcellularLocation>
        <location evidence="1">Nucleus</location>
    </subcellularLocation>
</comment>
<feature type="compositionally biased region" description="Basic residues" evidence="9">
    <location>
        <begin position="239"/>
        <end position="256"/>
    </location>
</feature>
<feature type="domain" description="C2H2-type" evidence="10">
    <location>
        <begin position="417"/>
        <end position="444"/>
    </location>
</feature>
<evidence type="ECO:0000259" key="10">
    <source>
        <dbReference type="PROSITE" id="PS50157"/>
    </source>
</evidence>
<dbReference type="SUPFAM" id="SSF57716">
    <property type="entry name" value="Glucocorticoid receptor-like (DNA-binding domain)"/>
    <property type="match status" value="1"/>
</dbReference>
<evidence type="ECO:0000256" key="6">
    <source>
        <dbReference type="ARBA" id="ARBA00023242"/>
    </source>
</evidence>
<evidence type="ECO:0000313" key="12">
    <source>
        <dbReference type="EMBL" id="KAJ4428127.1"/>
    </source>
</evidence>
<dbReference type="SMART" id="SM00355">
    <property type="entry name" value="ZnF_C2H2"/>
    <property type="match status" value="5"/>
</dbReference>
<feature type="non-terminal residue" evidence="12">
    <location>
        <position position="447"/>
    </location>
</feature>